<dbReference type="PROSITE" id="PS51471">
    <property type="entry name" value="FE2OG_OXY"/>
    <property type="match status" value="1"/>
</dbReference>
<feature type="compositionally biased region" description="Acidic residues" evidence="1">
    <location>
        <begin position="77"/>
        <end position="86"/>
    </location>
</feature>
<dbReference type="AlphaFoldDB" id="A0AAN7PXE6"/>
<feature type="region of interest" description="Disordered" evidence="1">
    <location>
        <begin position="468"/>
        <end position="491"/>
    </location>
</feature>
<dbReference type="Pfam" id="PF03171">
    <property type="entry name" value="2OG-FeII_Oxy"/>
    <property type="match status" value="1"/>
</dbReference>
<evidence type="ECO:0000313" key="3">
    <source>
        <dbReference type="EMBL" id="KAK4755897.1"/>
    </source>
</evidence>
<sequence>MVGGGSSRRDEGSLVISSTNVFAALETLKKKKKSDKGKGGSKSGKLKPSTSSAQSKEPQVPPVFWAPAPLNSKSWADVDDDDDDDYYATTAPPPSVWGQAPQGNEQPDNVEETERQLSKKERKKKELAELEALLADFGVAQKDSNGQVESRDASLEKKDGDSDGEGGKKESAPGESKSAKKKKKKAKEPQEKPNTSEVTLERPEAGSVETSAEQPEEEGPAIDMKERLKKMASVKKKKSNKEMDSAAKAAAQEAAARSAKLAAAKKKEKNHYNQQPVRTSNQNLFPAIFKLHVWRETHVSSVFAAEAPVTSPRWRLRVGKVQCWQMEFLLVAGVGNSPMHSGQHSDLLLILRNCDCKLRDLIPDDLLLLVSVSSEFCAGPDLMRFGKVNEGLRRMSPKHIHGKSARGLFENFSTAELLMPWYPNRQMKRATFNFPKSWLALCCRFSLEKLKKSLLAYSMATEGQTMSILKKGQRRQISPKSRPAPPLSSLFKHTSNLSSTSRNRIHGQALIMVAFEVMEVYQKRMKELAERLLVVILKSVGIREECMGWSRFPAASHDGPAPCTALQLNSYPPCPDPARAVGLAAHTDSFLLTVLRQASSIHGLQVLKEGTGWVRVVPVDGALVVNVGDMLHIMSNGRFRNVRHRVVVNQTGHRMSIAYFYGPPIDYQISPVVQDGSSCPGRFRPVTVQEYIEMKAKNLEGAISRISET</sequence>
<feature type="region of interest" description="Disordered" evidence="1">
    <location>
        <begin position="136"/>
        <end position="225"/>
    </location>
</feature>
<gene>
    <name evidence="3" type="ORF">SAY87_009654</name>
</gene>
<dbReference type="Proteomes" id="UP001345219">
    <property type="component" value="Chromosome 8"/>
</dbReference>
<feature type="compositionally biased region" description="Basic and acidic residues" evidence="1">
    <location>
        <begin position="112"/>
        <end position="124"/>
    </location>
</feature>
<organism evidence="3 4">
    <name type="scientific">Trapa incisa</name>
    <dbReference type="NCBI Taxonomy" id="236973"/>
    <lineage>
        <taxon>Eukaryota</taxon>
        <taxon>Viridiplantae</taxon>
        <taxon>Streptophyta</taxon>
        <taxon>Embryophyta</taxon>
        <taxon>Tracheophyta</taxon>
        <taxon>Spermatophyta</taxon>
        <taxon>Magnoliopsida</taxon>
        <taxon>eudicotyledons</taxon>
        <taxon>Gunneridae</taxon>
        <taxon>Pentapetalae</taxon>
        <taxon>rosids</taxon>
        <taxon>malvids</taxon>
        <taxon>Myrtales</taxon>
        <taxon>Lythraceae</taxon>
        <taxon>Trapa</taxon>
    </lineage>
</organism>
<feature type="region of interest" description="Disordered" evidence="1">
    <location>
        <begin position="29"/>
        <end position="124"/>
    </location>
</feature>
<dbReference type="InterPro" id="IPR027443">
    <property type="entry name" value="IPNS-like_sf"/>
</dbReference>
<dbReference type="InterPro" id="IPR005123">
    <property type="entry name" value="Oxoglu/Fe-dep_dioxygenase_dom"/>
</dbReference>
<proteinExistence type="predicted"/>
<dbReference type="PANTHER" id="PTHR31365:SF15">
    <property type="entry name" value="EXPRESSED PROTEIN"/>
    <property type="match status" value="1"/>
</dbReference>
<feature type="compositionally biased region" description="Basic and acidic residues" evidence="1">
    <location>
        <begin position="149"/>
        <end position="172"/>
    </location>
</feature>
<evidence type="ECO:0000259" key="2">
    <source>
        <dbReference type="PROSITE" id="PS51471"/>
    </source>
</evidence>
<name>A0AAN7PXE6_9MYRT</name>
<keyword evidence="4" id="KW-1185">Reference proteome</keyword>
<comment type="caution">
    <text evidence="3">The sequence shown here is derived from an EMBL/GenBank/DDBJ whole genome shotgun (WGS) entry which is preliminary data.</text>
</comment>
<dbReference type="EMBL" id="JAXIOK010000014">
    <property type="protein sequence ID" value="KAK4755897.1"/>
    <property type="molecule type" value="Genomic_DNA"/>
</dbReference>
<dbReference type="SUPFAM" id="SSF51197">
    <property type="entry name" value="Clavaminate synthase-like"/>
    <property type="match status" value="1"/>
</dbReference>
<dbReference type="Gene3D" id="2.60.120.330">
    <property type="entry name" value="B-lactam Antibiotic, Isopenicillin N Synthase, Chain"/>
    <property type="match status" value="1"/>
</dbReference>
<evidence type="ECO:0000313" key="4">
    <source>
        <dbReference type="Proteomes" id="UP001345219"/>
    </source>
</evidence>
<accession>A0AAN7PXE6</accession>
<reference evidence="3 4" key="1">
    <citation type="journal article" date="2023" name="Hortic Res">
        <title>Pangenome of water caltrop reveals structural variations and asymmetric subgenome divergence after allopolyploidization.</title>
        <authorList>
            <person name="Zhang X."/>
            <person name="Chen Y."/>
            <person name="Wang L."/>
            <person name="Yuan Y."/>
            <person name="Fang M."/>
            <person name="Shi L."/>
            <person name="Lu R."/>
            <person name="Comes H.P."/>
            <person name="Ma Y."/>
            <person name="Chen Y."/>
            <person name="Huang G."/>
            <person name="Zhou Y."/>
            <person name="Zheng Z."/>
            <person name="Qiu Y."/>
        </authorList>
    </citation>
    <scope>NUCLEOTIDE SEQUENCE [LARGE SCALE GENOMIC DNA]</scope>
    <source>
        <tissue evidence="3">Roots</tissue>
    </source>
</reference>
<protein>
    <recommendedName>
        <fullName evidence="2">Fe2OG dioxygenase domain-containing protein</fullName>
    </recommendedName>
</protein>
<dbReference type="InterPro" id="IPR044861">
    <property type="entry name" value="IPNS-like_FE2OG_OXY"/>
</dbReference>
<feature type="region of interest" description="Disordered" evidence="1">
    <location>
        <begin position="258"/>
        <end position="277"/>
    </location>
</feature>
<feature type="domain" description="Fe2OG dioxygenase" evidence="2">
    <location>
        <begin position="559"/>
        <end position="663"/>
    </location>
</feature>
<evidence type="ECO:0000256" key="1">
    <source>
        <dbReference type="SAM" id="MobiDB-lite"/>
    </source>
</evidence>
<dbReference type="PANTHER" id="PTHR31365">
    <property type="entry name" value="EXPRESSED PROTEIN"/>
    <property type="match status" value="1"/>
</dbReference>